<sequence>MKELTRDNLAVGDGHEIHVRSYGNPGGIPALFLHGGPGSGVQESQLGIFDPSRFHVIAFDQRGAGLSRFDDRFHANTTPHLVADIERIRERFGIERWMVVGGSWGATLALAYATAHADRIGAMVLRAVFLGTRHELERAFLSSLPRFYPQLYADFVGLLPEDDRSRVLDAYWDRILDADPAVHRPFSIAWHDTERVLSVLSPDVPCLSEDLSARGDRPLPRTPFMEAHYFHNDCFLDAPLIEQVHRLNGLPGILIQGRYDLLCPPETSYALASRWTGSSVRVVSPAGHSMEDQSIRSALTAAITEMARLMNGRL</sequence>
<comment type="subcellular location">
    <subcellularLocation>
        <location evidence="2 11">Cytoplasm</location>
    </subcellularLocation>
</comment>
<protein>
    <recommendedName>
        <fullName evidence="5 11">Proline iminopeptidase</fullName>
        <shortName evidence="11">PIP</shortName>
        <ecNumber evidence="4 11">3.4.11.5</ecNumber>
    </recommendedName>
    <alternativeName>
        <fullName evidence="10 11">Prolyl aminopeptidase</fullName>
    </alternativeName>
</protein>
<comment type="caution">
    <text evidence="14">The sequence shown here is derived from an EMBL/GenBank/DDBJ whole genome shotgun (WGS) entry which is preliminary data.</text>
</comment>
<dbReference type="GO" id="GO:0005737">
    <property type="term" value="C:cytoplasm"/>
    <property type="evidence" value="ECO:0007669"/>
    <property type="project" value="UniProtKB-SubCell"/>
</dbReference>
<feature type="active site" evidence="12">
    <location>
        <position position="260"/>
    </location>
</feature>
<dbReference type="PRINTS" id="PR00111">
    <property type="entry name" value="ABHYDROLASE"/>
</dbReference>
<dbReference type="GO" id="GO:0004177">
    <property type="term" value="F:aminopeptidase activity"/>
    <property type="evidence" value="ECO:0007669"/>
    <property type="project" value="UniProtKB-UniRule"/>
</dbReference>
<feature type="active site" description="Proton donor" evidence="12">
    <location>
        <position position="288"/>
    </location>
</feature>
<dbReference type="SUPFAM" id="SSF53474">
    <property type="entry name" value="alpha/beta-Hydrolases"/>
    <property type="match status" value="1"/>
</dbReference>
<dbReference type="Proteomes" id="UP000002931">
    <property type="component" value="Unassembled WGS sequence"/>
</dbReference>
<dbReference type="ESTHER" id="9rhob-a3vlh4">
    <property type="family name" value="Proline_iminopeptidase"/>
</dbReference>
<evidence type="ECO:0000256" key="10">
    <source>
        <dbReference type="ARBA" id="ARBA00029605"/>
    </source>
</evidence>
<dbReference type="PIRSF" id="PIRSF006431">
    <property type="entry name" value="Pept_S33"/>
    <property type="match status" value="1"/>
</dbReference>
<dbReference type="AlphaFoldDB" id="A3VLH4"/>
<evidence type="ECO:0000256" key="2">
    <source>
        <dbReference type="ARBA" id="ARBA00004496"/>
    </source>
</evidence>
<dbReference type="HOGENOM" id="CLU_043739_2_2_5"/>
<dbReference type="RefSeq" id="WP_008335762.1">
    <property type="nucleotide sequence ID" value="NZ_CH902580.1"/>
</dbReference>
<dbReference type="eggNOG" id="COG0596">
    <property type="taxonomic scope" value="Bacteria"/>
</dbReference>
<dbReference type="InterPro" id="IPR000073">
    <property type="entry name" value="AB_hydrolase_1"/>
</dbReference>
<evidence type="ECO:0000256" key="8">
    <source>
        <dbReference type="ARBA" id="ARBA00022670"/>
    </source>
</evidence>
<organism evidence="14 15">
    <name type="scientific">Maritimibacter alkaliphilus HTCC2654</name>
    <dbReference type="NCBI Taxonomy" id="314271"/>
    <lineage>
        <taxon>Bacteria</taxon>
        <taxon>Pseudomonadati</taxon>
        <taxon>Pseudomonadota</taxon>
        <taxon>Alphaproteobacteria</taxon>
        <taxon>Rhodobacterales</taxon>
        <taxon>Roseobacteraceae</taxon>
        <taxon>Maritimibacter</taxon>
    </lineage>
</organism>
<feature type="active site" description="Nucleophile" evidence="12">
    <location>
        <position position="103"/>
    </location>
</feature>
<evidence type="ECO:0000256" key="3">
    <source>
        <dbReference type="ARBA" id="ARBA00010088"/>
    </source>
</evidence>
<keyword evidence="15" id="KW-1185">Reference proteome</keyword>
<dbReference type="Pfam" id="PF00561">
    <property type="entry name" value="Abhydrolase_1"/>
    <property type="match status" value="1"/>
</dbReference>
<dbReference type="PANTHER" id="PTHR43722">
    <property type="entry name" value="PROLINE IMINOPEPTIDASE"/>
    <property type="match status" value="1"/>
</dbReference>
<dbReference type="EMBL" id="AAMT01000023">
    <property type="protein sequence ID" value="EAQ10862.1"/>
    <property type="molecule type" value="Genomic_DNA"/>
</dbReference>
<dbReference type="PANTHER" id="PTHR43722:SF1">
    <property type="entry name" value="PROLINE IMINOPEPTIDASE"/>
    <property type="match status" value="1"/>
</dbReference>
<evidence type="ECO:0000313" key="15">
    <source>
        <dbReference type="Proteomes" id="UP000002931"/>
    </source>
</evidence>
<reference evidence="14 15" key="1">
    <citation type="journal article" date="2010" name="J. Bacteriol.">
        <title>Genome sequences of Pelagibaca bermudensis HTCC2601T and Maritimibacter alkaliphilus HTCC2654T, the type strains of two marine Roseobacter genera.</title>
        <authorList>
            <person name="Thrash J.C."/>
            <person name="Cho J.C."/>
            <person name="Ferriera S."/>
            <person name="Johnson J."/>
            <person name="Vergin K.L."/>
            <person name="Giovannoni S.J."/>
        </authorList>
    </citation>
    <scope>NUCLEOTIDE SEQUENCE [LARGE SCALE GENOMIC DNA]</scope>
    <source>
        <strain evidence="14 15">HTCC2654</strain>
    </source>
</reference>
<dbReference type="GO" id="GO:0006508">
    <property type="term" value="P:proteolysis"/>
    <property type="evidence" value="ECO:0007669"/>
    <property type="project" value="UniProtKB-KW"/>
</dbReference>
<evidence type="ECO:0000256" key="7">
    <source>
        <dbReference type="ARBA" id="ARBA00022490"/>
    </source>
</evidence>
<keyword evidence="7 11" id="KW-0963">Cytoplasm</keyword>
<dbReference type="MEROPS" id="S33.001"/>
<evidence type="ECO:0000256" key="5">
    <source>
        <dbReference type="ARBA" id="ARBA00021843"/>
    </source>
</evidence>
<dbReference type="STRING" id="314271.RB2654_21878"/>
<keyword evidence="8 11" id="KW-0645">Protease</keyword>
<evidence type="ECO:0000256" key="9">
    <source>
        <dbReference type="ARBA" id="ARBA00022801"/>
    </source>
</evidence>
<dbReference type="EC" id="3.4.11.5" evidence="4 11"/>
<evidence type="ECO:0000259" key="13">
    <source>
        <dbReference type="Pfam" id="PF00561"/>
    </source>
</evidence>
<evidence type="ECO:0000256" key="6">
    <source>
        <dbReference type="ARBA" id="ARBA00022438"/>
    </source>
</evidence>
<name>A3VLH4_9RHOB</name>
<evidence type="ECO:0000256" key="11">
    <source>
        <dbReference type="PIRNR" id="PIRNR006431"/>
    </source>
</evidence>
<dbReference type="PRINTS" id="PR00793">
    <property type="entry name" value="PROAMNOPTASE"/>
</dbReference>
<comment type="similarity">
    <text evidence="3 11">Belongs to the peptidase S33 family.</text>
</comment>
<dbReference type="OrthoDB" id="9796770at2"/>
<keyword evidence="6 11" id="KW-0031">Aminopeptidase</keyword>
<proteinExistence type="inferred from homology"/>
<dbReference type="InterPro" id="IPR002410">
    <property type="entry name" value="Peptidase_S33"/>
</dbReference>
<evidence type="ECO:0000256" key="4">
    <source>
        <dbReference type="ARBA" id="ARBA00012568"/>
    </source>
</evidence>
<dbReference type="Gene3D" id="3.40.50.1820">
    <property type="entry name" value="alpha/beta hydrolase"/>
    <property type="match status" value="1"/>
</dbReference>
<evidence type="ECO:0000256" key="1">
    <source>
        <dbReference type="ARBA" id="ARBA00001585"/>
    </source>
</evidence>
<evidence type="ECO:0000256" key="12">
    <source>
        <dbReference type="PIRSR" id="PIRSR006431-1"/>
    </source>
</evidence>
<keyword evidence="9 11" id="KW-0378">Hydrolase</keyword>
<gene>
    <name evidence="14" type="ORF">RB2654_21878</name>
</gene>
<dbReference type="InterPro" id="IPR029058">
    <property type="entry name" value="AB_hydrolase_fold"/>
</dbReference>
<evidence type="ECO:0000313" key="14">
    <source>
        <dbReference type="EMBL" id="EAQ10862.1"/>
    </source>
</evidence>
<comment type="catalytic activity">
    <reaction evidence="1 11">
        <text>Release of N-terminal proline from a peptide.</text>
        <dbReference type="EC" id="3.4.11.5"/>
    </reaction>
</comment>
<feature type="domain" description="AB hydrolase-1" evidence="13">
    <location>
        <begin position="31"/>
        <end position="289"/>
    </location>
</feature>
<accession>A3VLH4</accession>
<dbReference type="InterPro" id="IPR005944">
    <property type="entry name" value="Pro_iminopeptidase"/>
</dbReference>